<name>A0ABS2NRG4_9FIRM</name>
<dbReference type="Proteomes" id="UP001314796">
    <property type="component" value="Unassembled WGS sequence"/>
</dbReference>
<dbReference type="Gene3D" id="3.40.630.30">
    <property type="match status" value="1"/>
</dbReference>
<dbReference type="InterPro" id="IPR016181">
    <property type="entry name" value="Acyl_CoA_acyltransferase"/>
</dbReference>
<dbReference type="CDD" id="cd04301">
    <property type="entry name" value="NAT_SF"/>
    <property type="match status" value="1"/>
</dbReference>
<dbReference type="EMBL" id="JAFBEE010000014">
    <property type="protein sequence ID" value="MBM7615555.1"/>
    <property type="molecule type" value="Genomic_DNA"/>
</dbReference>
<reference evidence="2 3" key="1">
    <citation type="submission" date="2021-01" db="EMBL/GenBank/DDBJ databases">
        <title>Genomic Encyclopedia of Type Strains, Phase IV (KMG-IV): sequencing the most valuable type-strain genomes for metagenomic binning, comparative biology and taxonomic classification.</title>
        <authorList>
            <person name="Goeker M."/>
        </authorList>
    </citation>
    <scope>NUCLEOTIDE SEQUENCE [LARGE SCALE GENOMIC DNA]</scope>
    <source>
        <strain evidence="2 3">DSM 25890</strain>
    </source>
</reference>
<keyword evidence="3" id="KW-1185">Reference proteome</keyword>
<dbReference type="PANTHER" id="PTHR43415:SF3">
    <property type="entry name" value="GNAT-FAMILY ACETYLTRANSFERASE"/>
    <property type="match status" value="1"/>
</dbReference>
<evidence type="ECO:0000259" key="1">
    <source>
        <dbReference type="PROSITE" id="PS51186"/>
    </source>
</evidence>
<comment type="caution">
    <text evidence="2">The sequence shown here is derived from an EMBL/GenBank/DDBJ whole genome shotgun (WGS) entry which is preliminary data.</text>
</comment>
<dbReference type="InterPro" id="IPR000182">
    <property type="entry name" value="GNAT_dom"/>
</dbReference>
<evidence type="ECO:0000313" key="2">
    <source>
        <dbReference type="EMBL" id="MBM7615555.1"/>
    </source>
</evidence>
<feature type="domain" description="N-acetyltransferase" evidence="1">
    <location>
        <begin position="16"/>
        <end position="166"/>
    </location>
</feature>
<dbReference type="PROSITE" id="PS51186">
    <property type="entry name" value="GNAT"/>
    <property type="match status" value="1"/>
</dbReference>
<dbReference type="SUPFAM" id="SSF55729">
    <property type="entry name" value="Acyl-CoA N-acyltransferases (Nat)"/>
    <property type="match status" value="1"/>
</dbReference>
<dbReference type="PANTHER" id="PTHR43415">
    <property type="entry name" value="SPERMIDINE N(1)-ACETYLTRANSFERASE"/>
    <property type="match status" value="1"/>
</dbReference>
<evidence type="ECO:0000313" key="3">
    <source>
        <dbReference type="Proteomes" id="UP001314796"/>
    </source>
</evidence>
<sequence>MLVRGKKTYITKLKRPHIDKMQLWGTHRNPLFYCYTFPKMNREERNYWFGRKKDSLTRKSFAIFNEDDVLIGYISLRDINWLRRSSELGIVFDPKYMNKGYGTDALKSFIYYYFKTLKMKQLKLRVAEFNIRAQRCYENCGFATKESVYENFEDQSLPVFENDNLKEYQRFFKKSDDMLQCNYIHMYITKGMFIDNLKCYPHYPPNTCA</sequence>
<protein>
    <submittedName>
        <fullName evidence="2">RimJ/RimL family protein N-acetyltransferase</fullName>
    </submittedName>
</protein>
<gene>
    <name evidence="2" type="ORF">JOC73_002125</name>
</gene>
<organism evidence="2 3">
    <name type="scientific">Alkaliphilus hydrothermalis</name>
    <dbReference type="NCBI Taxonomy" id="1482730"/>
    <lineage>
        <taxon>Bacteria</taxon>
        <taxon>Bacillati</taxon>
        <taxon>Bacillota</taxon>
        <taxon>Clostridia</taxon>
        <taxon>Peptostreptococcales</taxon>
        <taxon>Natronincolaceae</taxon>
        <taxon>Alkaliphilus</taxon>
    </lineage>
</organism>
<proteinExistence type="predicted"/>
<accession>A0ABS2NRG4</accession>
<dbReference type="Pfam" id="PF13302">
    <property type="entry name" value="Acetyltransf_3"/>
    <property type="match status" value="1"/>
</dbReference>